<reference evidence="3" key="1">
    <citation type="journal article" date="2005" name="Nature">
        <title>Sequencing of Aspergillus nidulans and comparative analysis with A. fumigatus and A. oryzae.</title>
        <authorList>
            <person name="Galagan J.E."/>
            <person name="Calvo S.E."/>
            <person name="Cuomo C."/>
            <person name="Ma L.J."/>
            <person name="Wortman J.R."/>
            <person name="Batzoglou S."/>
            <person name="Lee S.I."/>
            <person name="Basturkmen M."/>
            <person name="Spevak C.C."/>
            <person name="Clutterbuck J."/>
            <person name="Kapitonov V."/>
            <person name="Jurka J."/>
            <person name="Scazzocchio C."/>
            <person name="Farman M."/>
            <person name="Butler J."/>
            <person name="Purcell S."/>
            <person name="Harris S."/>
            <person name="Braus G.H."/>
            <person name="Draht O."/>
            <person name="Busch S."/>
            <person name="D'Enfert C."/>
            <person name="Bouchier C."/>
            <person name="Goldman G.H."/>
            <person name="Bell-Pedersen D."/>
            <person name="Griffiths-Jones S."/>
            <person name="Doonan J.H."/>
            <person name="Yu J."/>
            <person name="Vienken K."/>
            <person name="Pain A."/>
            <person name="Freitag M."/>
            <person name="Selker E.U."/>
            <person name="Archer D.B."/>
            <person name="Penalva M.A."/>
            <person name="Oakley B.R."/>
            <person name="Momany M."/>
            <person name="Tanaka T."/>
            <person name="Kumagai T."/>
            <person name="Asai K."/>
            <person name="Machida M."/>
            <person name="Nierman W.C."/>
            <person name="Denning D.W."/>
            <person name="Caddick M."/>
            <person name="Hynes M."/>
            <person name="Paoletti M."/>
            <person name="Fischer R."/>
            <person name="Miller B."/>
            <person name="Dyer P."/>
            <person name="Sachs M.S."/>
            <person name="Osmani S.A."/>
            <person name="Birren B.W."/>
        </authorList>
    </citation>
    <scope>NUCLEOTIDE SEQUENCE [LARGE SCALE GENOMIC DNA]</scope>
    <source>
        <strain evidence="3">FGSC A4 / ATCC 38163 / CBS 112.46 / NRRL 194 / M139</strain>
    </source>
</reference>
<dbReference type="InParanoid" id="Q5BDH5"/>
<feature type="region of interest" description="Disordered" evidence="1">
    <location>
        <begin position="29"/>
        <end position="59"/>
    </location>
</feature>
<dbReference type="Proteomes" id="UP000000560">
    <property type="component" value="Chromosome VII"/>
</dbReference>
<gene>
    <name evidence="2" type="ORF">ANIA_01405</name>
</gene>
<dbReference type="VEuPathDB" id="FungiDB:AN1405"/>
<protein>
    <submittedName>
        <fullName evidence="2">Uncharacterized protein</fullName>
    </submittedName>
</protein>
<name>Q5BDH5_EMENI</name>
<sequence>MLQSRAMILHPWRLRRVVPSFSSIRQLSTSGALGADSSPADESKLRVSTATPRKNEPKKLKIPPVLLKLNNSNVDRLRPRRIIDARSLAASKSSGGLPTNVLRGPRRLGAQGGTSLRGRKPFNAKPAPRAPRRARQRDSAGEDENPSLTAELEDVYRELAEKTKPTATRYEPQAPSLQSLSETWPSLPTDVTATAAGVAEKLSLLSERYPNGYVPPYTLGKRLIEGKYVRFTSEAERIEALEAAKKFAQEAADKLSQEKGELIEPQAVKFQGAKGGEYKTLIESLAQGKYPTVETVSTDKPPVVGEILRNIRNNESYQAPGKKAQFMAKLETLLVPNRAVKRP</sequence>
<feature type="region of interest" description="Disordered" evidence="1">
    <location>
        <begin position="163"/>
        <end position="183"/>
    </location>
</feature>
<accession>Q5BDH5</accession>
<dbReference type="HOGENOM" id="CLU_061205_0_0_1"/>
<evidence type="ECO:0000313" key="2">
    <source>
        <dbReference type="EMBL" id="CBF84789.1"/>
    </source>
</evidence>
<accession>C8VLW4</accession>
<dbReference type="KEGG" id="ani:ANIA_01405"/>
<dbReference type="eggNOG" id="ENOG502RAR1">
    <property type="taxonomic scope" value="Eukaryota"/>
</dbReference>
<dbReference type="OrthoDB" id="5365739at2759"/>
<dbReference type="EMBL" id="BN001307">
    <property type="protein sequence ID" value="CBF84789.1"/>
    <property type="molecule type" value="Genomic_DNA"/>
</dbReference>
<dbReference type="OMA" id="QISLHCE"/>
<reference evidence="3" key="2">
    <citation type="journal article" date="2009" name="Fungal Genet. Biol.">
        <title>The 2008 update of the Aspergillus nidulans genome annotation: a community effort.</title>
        <authorList>
            <person name="Wortman J.R."/>
            <person name="Gilsenan J.M."/>
            <person name="Joardar V."/>
            <person name="Deegan J."/>
            <person name="Clutterbuck J."/>
            <person name="Andersen M.R."/>
            <person name="Archer D."/>
            <person name="Bencina M."/>
            <person name="Braus G."/>
            <person name="Coutinho P."/>
            <person name="von Dohren H."/>
            <person name="Doonan J."/>
            <person name="Driessen A.J."/>
            <person name="Durek P."/>
            <person name="Espeso E."/>
            <person name="Fekete E."/>
            <person name="Flipphi M."/>
            <person name="Estrada C.G."/>
            <person name="Geysens S."/>
            <person name="Goldman G."/>
            <person name="de Groot P.W."/>
            <person name="Hansen K."/>
            <person name="Harris S.D."/>
            <person name="Heinekamp T."/>
            <person name="Helmstaedt K."/>
            <person name="Henrissat B."/>
            <person name="Hofmann G."/>
            <person name="Homan T."/>
            <person name="Horio T."/>
            <person name="Horiuchi H."/>
            <person name="James S."/>
            <person name="Jones M."/>
            <person name="Karaffa L."/>
            <person name="Karanyi Z."/>
            <person name="Kato M."/>
            <person name="Keller N."/>
            <person name="Kelly D.E."/>
            <person name="Kiel J.A."/>
            <person name="Kim J.M."/>
            <person name="van der Klei I.J."/>
            <person name="Klis F.M."/>
            <person name="Kovalchuk A."/>
            <person name="Krasevec N."/>
            <person name="Kubicek C.P."/>
            <person name="Liu B."/>
            <person name="Maccabe A."/>
            <person name="Meyer V."/>
            <person name="Mirabito P."/>
            <person name="Miskei M."/>
            <person name="Mos M."/>
            <person name="Mullins J."/>
            <person name="Nelson D.R."/>
            <person name="Nielsen J."/>
            <person name="Oakley B.R."/>
            <person name="Osmani S.A."/>
            <person name="Pakula T."/>
            <person name="Paszewski A."/>
            <person name="Paulsen I."/>
            <person name="Pilsyk S."/>
            <person name="Pocsi I."/>
            <person name="Punt P.J."/>
            <person name="Ram A.F."/>
            <person name="Ren Q."/>
            <person name="Robellet X."/>
            <person name="Robson G."/>
            <person name="Seiboth B."/>
            <person name="van Solingen P."/>
            <person name="Specht T."/>
            <person name="Sun J."/>
            <person name="Taheri-Talesh N."/>
            <person name="Takeshita N."/>
            <person name="Ussery D."/>
            <person name="vanKuyk P.A."/>
            <person name="Visser H."/>
            <person name="van de Vondervoort P.J."/>
            <person name="de Vries R.P."/>
            <person name="Walton J."/>
            <person name="Xiang X."/>
            <person name="Xiong Y."/>
            <person name="Zeng A.P."/>
            <person name="Brandt B.W."/>
            <person name="Cornell M.J."/>
            <person name="van den Hondel C.A."/>
            <person name="Visser J."/>
            <person name="Oliver S.G."/>
            <person name="Turner G."/>
        </authorList>
    </citation>
    <scope>GENOME REANNOTATION</scope>
    <source>
        <strain evidence="3">FGSC A4 / ATCC 38163 / CBS 112.46 / NRRL 194 / M139</strain>
    </source>
</reference>
<organism evidence="2 3">
    <name type="scientific">Emericella nidulans (strain FGSC A4 / ATCC 38163 / CBS 112.46 / NRRL 194 / M139)</name>
    <name type="common">Aspergillus nidulans</name>
    <dbReference type="NCBI Taxonomy" id="227321"/>
    <lineage>
        <taxon>Eukaryota</taxon>
        <taxon>Fungi</taxon>
        <taxon>Dikarya</taxon>
        <taxon>Ascomycota</taxon>
        <taxon>Pezizomycotina</taxon>
        <taxon>Eurotiomycetes</taxon>
        <taxon>Eurotiomycetidae</taxon>
        <taxon>Eurotiales</taxon>
        <taxon>Aspergillaceae</taxon>
        <taxon>Aspergillus</taxon>
        <taxon>Aspergillus subgen. Nidulantes</taxon>
    </lineage>
</organism>
<evidence type="ECO:0000256" key="1">
    <source>
        <dbReference type="SAM" id="MobiDB-lite"/>
    </source>
</evidence>
<evidence type="ECO:0000313" key="3">
    <source>
        <dbReference type="Proteomes" id="UP000000560"/>
    </source>
</evidence>
<dbReference type="RefSeq" id="XP_659009.1">
    <property type="nucleotide sequence ID" value="XM_653917.2"/>
</dbReference>
<dbReference type="AlphaFoldDB" id="Q5BDH5"/>
<dbReference type="GeneID" id="2875059"/>
<proteinExistence type="predicted"/>
<feature type="region of interest" description="Disordered" evidence="1">
    <location>
        <begin position="90"/>
        <end position="150"/>
    </location>
</feature>
<dbReference type="STRING" id="227321.Q5BDH5"/>
<keyword evidence="3" id="KW-1185">Reference proteome</keyword>